<dbReference type="RefSeq" id="WP_156693198.1">
    <property type="nucleotide sequence ID" value="NZ_CP034279.1"/>
</dbReference>
<dbReference type="KEGG" id="sfic:EIZ62_15265"/>
<sequence length="256" mass="28928">MAITEKSIKVLWGLSGGRCAICRTPLVLPGEVPADDHAVVGDMAHIVAHSVGGPRGGVPFAGDRDHHSNLLLLCRVHHKVVDDHVNGWTVDRLHQQKAAHEAWVAETLEFEAVRVRPDPESPDPSETKFFMIGSDQELWDLVCAAWSHRFEYSERDRTDEQMDQLMGLLDELADWMDIAESVDTMRGQRDARKRMEMILTESADLGFILYSRRIRMLMTGGRGLPSKHWHVEIRAVRCEDFAKIVMEHMTQSDPAG</sequence>
<accession>A0A6I6F5X0</accession>
<dbReference type="Proteomes" id="UP000422572">
    <property type="component" value="Chromosome"/>
</dbReference>
<dbReference type="AlphaFoldDB" id="A0A6I6F5X0"/>
<evidence type="ECO:0008006" key="3">
    <source>
        <dbReference type="Google" id="ProtNLM"/>
    </source>
</evidence>
<name>A0A6I6F5X0_9ACTN</name>
<reference evidence="1 2" key="1">
    <citation type="submission" date="2018-12" db="EMBL/GenBank/DDBJ databases">
        <title>Complete genome sequence of Streptomyces ficellus NRRL8067, the producer of ficellomycin, feldamycin and nojirimycin.</title>
        <authorList>
            <person name="Zhang H."/>
            <person name="Yue R."/>
            <person name="Liu Y."/>
            <person name="Li M."/>
            <person name="Mu H."/>
            <person name="Zhang J."/>
        </authorList>
    </citation>
    <scope>NUCLEOTIDE SEQUENCE [LARGE SCALE GENOMIC DNA]</scope>
    <source>
        <strain evidence="1 2">NRRL 8067</strain>
    </source>
</reference>
<evidence type="ECO:0000313" key="1">
    <source>
        <dbReference type="EMBL" id="QGV79453.1"/>
    </source>
</evidence>
<evidence type="ECO:0000313" key="2">
    <source>
        <dbReference type="Proteomes" id="UP000422572"/>
    </source>
</evidence>
<gene>
    <name evidence="1" type="ORF">EIZ62_15265</name>
</gene>
<dbReference type="EMBL" id="CP034279">
    <property type="protein sequence ID" value="QGV79453.1"/>
    <property type="molecule type" value="Genomic_DNA"/>
</dbReference>
<keyword evidence="2" id="KW-1185">Reference proteome</keyword>
<proteinExistence type="predicted"/>
<protein>
    <recommendedName>
        <fullName evidence="3">HNH endonuclease</fullName>
    </recommendedName>
</protein>
<dbReference type="OrthoDB" id="5379188at2"/>
<organism evidence="1 2">
    <name type="scientific">Streptomyces ficellus</name>
    <dbReference type="NCBI Taxonomy" id="1977088"/>
    <lineage>
        <taxon>Bacteria</taxon>
        <taxon>Bacillati</taxon>
        <taxon>Actinomycetota</taxon>
        <taxon>Actinomycetes</taxon>
        <taxon>Kitasatosporales</taxon>
        <taxon>Streptomycetaceae</taxon>
        <taxon>Streptomyces</taxon>
    </lineage>
</organism>